<dbReference type="InterPro" id="IPR017452">
    <property type="entry name" value="GPCR_Rhodpsn_7TM"/>
</dbReference>
<comment type="subcellular location">
    <subcellularLocation>
        <location evidence="1">Cell membrane</location>
        <topology evidence="1">Multi-pass membrane protein</topology>
    </subcellularLocation>
</comment>
<proteinExistence type="inferred from homology"/>
<dbReference type="PRINTS" id="PR00237">
    <property type="entry name" value="GPCRRHODOPSN"/>
</dbReference>
<keyword evidence="6 10" id="KW-1133">Transmembrane helix</keyword>
<evidence type="ECO:0000259" key="11">
    <source>
        <dbReference type="PROSITE" id="PS50262"/>
    </source>
</evidence>
<feature type="transmembrane region" description="Helical" evidence="10">
    <location>
        <begin position="12"/>
        <end position="37"/>
    </location>
</feature>
<dbReference type="EMBL" id="DYDO01000004">
    <property type="protein sequence ID" value="DBA25549.1"/>
    <property type="molecule type" value="Genomic_DNA"/>
</dbReference>
<accession>A0AAV3AE86</accession>
<keyword evidence="4 9" id="KW-0812">Transmembrane</keyword>
<keyword evidence="8 9" id="KW-0807">Transducer</keyword>
<dbReference type="FunFam" id="1.20.1070.10:FF:000410">
    <property type="entry name" value="Olfactory receptor 1348"/>
    <property type="match status" value="1"/>
</dbReference>
<dbReference type="Proteomes" id="UP001181693">
    <property type="component" value="Unassembled WGS sequence"/>
</dbReference>
<dbReference type="GO" id="GO:0005886">
    <property type="term" value="C:plasma membrane"/>
    <property type="evidence" value="ECO:0007669"/>
    <property type="project" value="UniProtKB-SubCell"/>
</dbReference>
<feature type="transmembrane region" description="Helical" evidence="10">
    <location>
        <begin position="157"/>
        <end position="181"/>
    </location>
</feature>
<feature type="transmembrane region" description="Helical" evidence="10">
    <location>
        <begin position="193"/>
        <end position="212"/>
    </location>
</feature>
<dbReference type="Gene3D" id="1.20.1070.10">
    <property type="entry name" value="Rhodopsin 7-helix transmembrane proteins"/>
    <property type="match status" value="2"/>
</dbReference>
<evidence type="ECO:0000256" key="7">
    <source>
        <dbReference type="ARBA" id="ARBA00023136"/>
    </source>
</evidence>
<sequence>MNRRNLTIDTELILLGFSTVLSTNIFLFILFFLIYIISIFGNCFILCVVFINSRLHIPMYFFLSVLSFVDLCNSSSAVPKLLMDLLSGDHTISLLICSMQIHVLLLIGATECLLLAVMAYDRYLAICRPLHYPVNHFMCEVLVVIKLACSDTSDNRIVIFTMSFLSLFFPFILILVSYVCIISSVLKIRTSGWSKALSTCTSHITVVALYFGSGMVTYLGPSSDVSSNQEKYVSIFYVILSPMLNPIIYSLNNREVKKTFLAST</sequence>
<evidence type="ECO:0000256" key="6">
    <source>
        <dbReference type="ARBA" id="ARBA00022989"/>
    </source>
</evidence>
<dbReference type="SUPFAM" id="SSF81321">
    <property type="entry name" value="Family A G protein-coupled receptor-like"/>
    <property type="match status" value="1"/>
</dbReference>
<dbReference type="InterPro" id="IPR000276">
    <property type="entry name" value="GPCR_Rhodpsn"/>
</dbReference>
<comment type="similarity">
    <text evidence="9">Belongs to the G-protein coupled receptor 1 family.</text>
</comment>
<evidence type="ECO:0000256" key="9">
    <source>
        <dbReference type="RuleBase" id="RU000688"/>
    </source>
</evidence>
<reference evidence="12" key="1">
    <citation type="thesis" date="2020" institute="ProQuest LLC" country="789 East Eisenhower Parkway, Ann Arbor, MI, USA">
        <title>Comparative Genomics and Chromosome Evolution.</title>
        <authorList>
            <person name="Mudd A.B."/>
        </authorList>
    </citation>
    <scope>NUCLEOTIDE SEQUENCE</scope>
    <source>
        <strain evidence="12">1538</strain>
        <tissue evidence="12">Blood</tissue>
    </source>
</reference>
<gene>
    <name evidence="12" type="ORF">GDO54_009925</name>
</gene>
<protein>
    <recommendedName>
        <fullName evidence="11">G-protein coupled receptors family 1 profile domain-containing protein</fullName>
    </recommendedName>
</protein>
<organism evidence="12 13">
    <name type="scientific">Pyxicephalus adspersus</name>
    <name type="common">African bullfrog</name>
    <dbReference type="NCBI Taxonomy" id="30357"/>
    <lineage>
        <taxon>Eukaryota</taxon>
        <taxon>Metazoa</taxon>
        <taxon>Chordata</taxon>
        <taxon>Craniata</taxon>
        <taxon>Vertebrata</taxon>
        <taxon>Euteleostomi</taxon>
        <taxon>Amphibia</taxon>
        <taxon>Batrachia</taxon>
        <taxon>Anura</taxon>
        <taxon>Neobatrachia</taxon>
        <taxon>Ranoidea</taxon>
        <taxon>Pyxicephalidae</taxon>
        <taxon>Pyxicephalinae</taxon>
        <taxon>Pyxicephalus</taxon>
    </lineage>
</organism>
<keyword evidence="5" id="KW-0552">Olfaction</keyword>
<feature type="domain" description="G-protein coupled receptors family 1 profile" evidence="11">
    <location>
        <begin position="41"/>
        <end position="264"/>
    </location>
</feature>
<dbReference type="GO" id="GO:0004930">
    <property type="term" value="F:G protein-coupled receptor activity"/>
    <property type="evidence" value="ECO:0007669"/>
    <property type="project" value="UniProtKB-KW"/>
</dbReference>
<evidence type="ECO:0000256" key="1">
    <source>
        <dbReference type="ARBA" id="ARBA00004651"/>
    </source>
</evidence>
<name>A0AAV3AE86_PYXAD</name>
<keyword evidence="2" id="KW-1003">Cell membrane</keyword>
<keyword evidence="9" id="KW-0675">Receptor</keyword>
<feature type="transmembrane region" description="Helical" evidence="10">
    <location>
        <begin position="94"/>
        <end position="120"/>
    </location>
</feature>
<keyword evidence="7 10" id="KW-0472">Membrane</keyword>
<keyword evidence="9" id="KW-0297">G-protein coupled receptor</keyword>
<dbReference type="InterPro" id="IPR000725">
    <property type="entry name" value="Olfact_rcpt"/>
</dbReference>
<keyword evidence="3" id="KW-0716">Sensory transduction</keyword>
<dbReference type="AlphaFoldDB" id="A0AAV3AE86"/>
<dbReference type="Pfam" id="PF13853">
    <property type="entry name" value="7tm_4"/>
    <property type="match status" value="2"/>
</dbReference>
<dbReference type="PANTHER" id="PTHR26453">
    <property type="entry name" value="OLFACTORY RECEPTOR"/>
    <property type="match status" value="1"/>
</dbReference>
<dbReference type="PROSITE" id="PS00237">
    <property type="entry name" value="G_PROTEIN_RECEP_F1_1"/>
    <property type="match status" value="1"/>
</dbReference>
<keyword evidence="13" id="KW-1185">Reference proteome</keyword>
<evidence type="ECO:0000313" key="13">
    <source>
        <dbReference type="Proteomes" id="UP001181693"/>
    </source>
</evidence>
<evidence type="ECO:0000256" key="2">
    <source>
        <dbReference type="ARBA" id="ARBA00022475"/>
    </source>
</evidence>
<dbReference type="PROSITE" id="PS50262">
    <property type="entry name" value="G_PROTEIN_RECEP_F1_2"/>
    <property type="match status" value="1"/>
</dbReference>
<evidence type="ECO:0000256" key="10">
    <source>
        <dbReference type="SAM" id="Phobius"/>
    </source>
</evidence>
<evidence type="ECO:0000313" key="12">
    <source>
        <dbReference type="EMBL" id="DBA25549.1"/>
    </source>
</evidence>
<evidence type="ECO:0000256" key="3">
    <source>
        <dbReference type="ARBA" id="ARBA00022606"/>
    </source>
</evidence>
<evidence type="ECO:0000256" key="4">
    <source>
        <dbReference type="ARBA" id="ARBA00022692"/>
    </source>
</evidence>
<evidence type="ECO:0000256" key="8">
    <source>
        <dbReference type="ARBA" id="ARBA00023224"/>
    </source>
</evidence>
<comment type="caution">
    <text evidence="12">The sequence shown here is derived from an EMBL/GenBank/DDBJ whole genome shotgun (WGS) entry which is preliminary data.</text>
</comment>
<dbReference type="GO" id="GO:0004984">
    <property type="term" value="F:olfactory receptor activity"/>
    <property type="evidence" value="ECO:0007669"/>
    <property type="project" value="InterPro"/>
</dbReference>
<evidence type="ECO:0000256" key="5">
    <source>
        <dbReference type="ARBA" id="ARBA00022725"/>
    </source>
</evidence>
<feature type="transmembrane region" description="Helical" evidence="10">
    <location>
        <begin position="232"/>
        <end position="251"/>
    </location>
</feature>